<sequence>MDAIAEVSGTTLPLEPFIVATTRANEWRGRCIDVFSRTEAAVAKTLAAMSHCPHRGGQVALPHLVGQRFEALASAIASSGPFHREGACAAEALERFREHDRLRPALCHGVGHITLDGRGRWTLVLRFAAFRGGKLADELVVVTQAEADDVLDDLTRTSQVLSSRLGNLRGALSAKQD</sequence>
<evidence type="ECO:0000313" key="1">
    <source>
        <dbReference type="EMBL" id="WAJ29069.1"/>
    </source>
</evidence>
<keyword evidence="2" id="KW-1185">Reference proteome</keyword>
<protein>
    <submittedName>
        <fullName evidence="1">Uncharacterized protein</fullName>
    </submittedName>
</protein>
<dbReference type="Proteomes" id="UP001163223">
    <property type="component" value="Chromosome"/>
</dbReference>
<evidence type="ECO:0000313" key="2">
    <source>
        <dbReference type="Proteomes" id="UP001163223"/>
    </source>
</evidence>
<dbReference type="EMBL" id="CP113520">
    <property type="protein sequence ID" value="WAJ29069.1"/>
    <property type="molecule type" value="Genomic_DNA"/>
</dbReference>
<gene>
    <name evidence="1" type="ORF">OXU80_02135</name>
</gene>
<name>A0ACD4NQE4_9HYPH</name>
<accession>A0ACD4NQE4</accession>
<organism evidence="1 2">
    <name type="scientific">Antarcticirhabdus aurantiaca</name>
    <dbReference type="NCBI Taxonomy" id="2606717"/>
    <lineage>
        <taxon>Bacteria</taxon>
        <taxon>Pseudomonadati</taxon>
        <taxon>Pseudomonadota</taxon>
        <taxon>Alphaproteobacteria</taxon>
        <taxon>Hyphomicrobiales</taxon>
        <taxon>Aurantimonadaceae</taxon>
        <taxon>Antarcticirhabdus</taxon>
    </lineage>
</organism>
<reference evidence="1" key="1">
    <citation type="submission" date="2022-11" db="EMBL/GenBank/DDBJ databases">
        <title>beta-Carotene-producing bacterium, Jeongeuplla avenae sp. nov., alleviates the salt stress of Arabidopsis seedlings.</title>
        <authorList>
            <person name="Jiang L."/>
            <person name="Lee J."/>
        </authorList>
    </citation>
    <scope>NUCLEOTIDE SEQUENCE</scope>
    <source>
        <strain evidence="1">DY_R2A_6</strain>
    </source>
</reference>
<proteinExistence type="predicted"/>